<feature type="region of interest" description="Disordered" evidence="1">
    <location>
        <begin position="268"/>
        <end position="291"/>
    </location>
</feature>
<comment type="caution">
    <text evidence="2">The sequence shown here is derived from an EMBL/GenBank/DDBJ whole genome shotgun (WGS) entry which is preliminary data.</text>
</comment>
<evidence type="ECO:0000313" key="2">
    <source>
        <dbReference type="EMBL" id="MFC5494615.1"/>
    </source>
</evidence>
<gene>
    <name evidence="2" type="ORF">ACFPKY_15980</name>
</gene>
<name>A0ABW0N1Y0_9ACTN</name>
<dbReference type="RefSeq" id="WP_345170714.1">
    <property type="nucleotide sequence ID" value="NZ_BAABFQ010000001.1"/>
</dbReference>
<dbReference type="Pfam" id="PF19730">
    <property type="entry name" value="DUF6221"/>
    <property type="match status" value="1"/>
</dbReference>
<protein>
    <submittedName>
        <fullName evidence="2">DUF6221 family protein</fullName>
    </submittedName>
</protein>
<sequence>MRDPMPFLLARLAEDDVVINDLVDQVQTLPLRKPPAPEVALVIFGRSDPSAAADQFVVLDDEHSKAFRARFEPRRLELDIECRRRIAHEHHEVDDGSCATCPVEYPCLTLRYLTVVYADHPAYDPEWHGADPEADDARATARERLDWIDEDRSIAELLGHDVPDDEIAAQLALSLTRVRRARADLYRLGGVVPETPEEVIARCIVECGDREAMIERLKTWPYTFGTQAPSVAEGGTTGSWDDVEDALFDGLLSRDEFDEIRAAVVFPPAAPPAAARQRPPVPRATPGRASP</sequence>
<keyword evidence="3" id="KW-1185">Reference proteome</keyword>
<proteinExistence type="predicted"/>
<dbReference type="InterPro" id="IPR046193">
    <property type="entry name" value="DUF6221"/>
</dbReference>
<evidence type="ECO:0000313" key="3">
    <source>
        <dbReference type="Proteomes" id="UP001595956"/>
    </source>
</evidence>
<organism evidence="2 3">
    <name type="scientific">Nocardioides caricicola</name>
    <dbReference type="NCBI Taxonomy" id="634770"/>
    <lineage>
        <taxon>Bacteria</taxon>
        <taxon>Bacillati</taxon>
        <taxon>Actinomycetota</taxon>
        <taxon>Actinomycetes</taxon>
        <taxon>Propionibacteriales</taxon>
        <taxon>Nocardioidaceae</taxon>
        <taxon>Nocardioides</taxon>
    </lineage>
</organism>
<evidence type="ECO:0000256" key="1">
    <source>
        <dbReference type="SAM" id="MobiDB-lite"/>
    </source>
</evidence>
<dbReference type="Proteomes" id="UP001595956">
    <property type="component" value="Unassembled WGS sequence"/>
</dbReference>
<dbReference type="EMBL" id="JBHSMD010000005">
    <property type="protein sequence ID" value="MFC5494615.1"/>
    <property type="molecule type" value="Genomic_DNA"/>
</dbReference>
<feature type="compositionally biased region" description="Low complexity" evidence="1">
    <location>
        <begin position="268"/>
        <end position="278"/>
    </location>
</feature>
<accession>A0ABW0N1Y0</accession>
<reference evidence="3" key="1">
    <citation type="journal article" date="2019" name="Int. J. Syst. Evol. Microbiol.">
        <title>The Global Catalogue of Microorganisms (GCM) 10K type strain sequencing project: providing services to taxonomists for standard genome sequencing and annotation.</title>
        <authorList>
            <consortium name="The Broad Institute Genomics Platform"/>
            <consortium name="The Broad Institute Genome Sequencing Center for Infectious Disease"/>
            <person name="Wu L."/>
            <person name="Ma J."/>
        </authorList>
    </citation>
    <scope>NUCLEOTIDE SEQUENCE [LARGE SCALE GENOMIC DNA]</scope>
    <source>
        <strain evidence="3">KACC 13778</strain>
    </source>
</reference>